<protein>
    <submittedName>
        <fullName evidence="1">Uncharacterized protein</fullName>
    </submittedName>
</protein>
<dbReference type="OrthoDB" id="7432088at2"/>
<organism evidence="1 2">
    <name type="scientific">Roseinatronobacter ekhonensis</name>
    <dbReference type="NCBI Taxonomy" id="254356"/>
    <lineage>
        <taxon>Bacteria</taxon>
        <taxon>Pseudomonadati</taxon>
        <taxon>Pseudomonadota</taxon>
        <taxon>Alphaproteobacteria</taxon>
        <taxon>Rhodobacterales</taxon>
        <taxon>Paracoccaceae</taxon>
        <taxon>Roseinatronobacter</taxon>
    </lineage>
</organism>
<gene>
    <name evidence="1" type="ORF">ROE7235_00470</name>
</gene>
<accession>A0A3B0MPB2</accession>
<proteinExistence type="predicted"/>
<dbReference type="AlphaFoldDB" id="A0A3B0MPB2"/>
<reference evidence="2" key="1">
    <citation type="submission" date="2018-08" db="EMBL/GenBank/DDBJ databases">
        <authorList>
            <person name="Rodrigo-Torres L."/>
            <person name="Arahal R. D."/>
            <person name="Lucena T."/>
        </authorList>
    </citation>
    <scope>NUCLEOTIDE SEQUENCE [LARGE SCALE GENOMIC DNA]</scope>
    <source>
        <strain evidence="2">CECT 7235</strain>
    </source>
</reference>
<dbReference type="RefSeq" id="WP_147434156.1">
    <property type="nucleotide sequence ID" value="NZ_UIHC01000003.1"/>
</dbReference>
<evidence type="ECO:0000313" key="1">
    <source>
        <dbReference type="EMBL" id="SUZ30744.1"/>
    </source>
</evidence>
<dbReference type="Proteomes" id="UP000272908">
    <property type="component" value="Unassembled WGS sequence"/>
</dbReference>
<evidence type="ECO:0000313" key="2">
    <source>
        <dbReference type="Proteomes" id="UP000272908"/>
    </source>
</evidence>
<sequence length="313" mass="36353">MAKTIALDQNKWIEIAIAWKTQDKNIHQAVKLKKLVDLVNSGRVKFPLTFSNIYETFKIGDDNRRRELALVQSVLSRGLCFVGRYQQRQREIEKILRYNFKVIPYDENDQWYLTRRFWEAVIPTNRLIGDVPISEPHVSWVDENSSYALFSYLSETDEVTRQAAVGNFSTETAALLGRIQQRREAQRELGLSMRRRALSFSMFLENQDHFWEAVASVGLSDRAFRDCPDSFKRDLIRKVPCLFIERELALKLEAENTELTENDVRDILFMSTTLPYADVVVAEKPFAQRARQAGLDQEFSSQITSDLTDILKN</sequence>
<name>A0A3B0MPB2_9RHOB</name>
<dbReference type="EMBL" id="UIHC01000003">
    <property type="protein sequence ID" value="SUZ30744.1"/>
    <property type="molecule type" value="Genomic_DNA"/>
</dbReference>
<keyword evidence="2" id="KW-1185">Reference proteome</keyword>